<gene>
    <name evidence="1" type="ORF">CVM52_16160</name>
</gene>
<keyword evidence="2" id="KW-1185">Reference proteome</keyword>
<accession>A0A2M8IYQ0</accession>
<evidence type="ECO:0000313" key="1">
    <source>
        <dbReference type="EMBL" id="PJE35624.1"/>
    </source>
</evidence>
<reference evidence="1 2" key="1">
    <citation type="journal article" date="2018" name="Int. J. Syst. Evol. Microbiol.">
        <title>Pseudooceanicola lipolyticus sp. nov., a marine alphaproteobacterium, reclassification of Oceanicola flagellatus as Pseudooceanicola flagellatus comb. nov. and emended description of the genus Pseudooceanicola.</title>
        <authorList>
            <person name="Huang M.-M."/>
            <person name="Guo L.-L."/>
            <person name="Wu Y.-H."/>
            <person name="Lai Q.-L."/>
            <person name="Shao Z.-Z."/>
            <person name="Wang C.-S."/>
            <person name="Wu M."/>
            <person name="Xu X.-W."/>
        </authorList>
    </citation>
    <scope>NUCLEOTIDE SEQUENCE [LARGE SCALE GENOMIC DNA]</scope>
    <source>
        <strain evidence="1 2">157</strain>
    </source>
</reference>
<dbReference type="Gene3D" id="1.20.1290.10">
    <property type="entry name" value="AhpD-like"/>
    <property type="match status" value="1"/>
</dbReference>
<evidence type="ECO:0008006" key="3">
    <source>
        <dbReference type="Google" id="ProtNLM"/>
    </source>
</evidence>
<name>A0A2M8IYQ0_9RHOB</name>
<evidence type="ECO:0000313" key="2">
    <source>
        <dbReference type="Proteomes" id="UP000231553"/>
    </source>
</evidence>
<dbReference type="AlphaFoldDB" id="A0A2M8IYQ0"/>
<proteinExistence type="predicted"/>
<dbReference type="EMBL" id="PGTB01000080">
    <property type="protein sequence ID" value="PJE35624.1"/>
    <property type="molecule type" value="Genomic_DNA"/>
</dbReference>
<dbReference type="InterPro" id="IPR029032">
    <property type="entry name" value="AhpD-like"/>
</dbReference>
<dbReference type="GO" id="GO:0019120">
    <property type="term" value="F:hydrolase activity, acting on acid halide bonds, in C-halide compounds"/>
    <property type="evidence" value="ECO:0007669"/>
    <property type="project" value="InterPro"/>
</dbReference>
<comment type="caution">
    <text evidence="1">The sequence shown here is derived from an EMBL/GenBank/DDBJ whole genome shotgun (WGS) entry which is preliminary data.</text>
</comment>
<dbReference type="OrthoDB" id="7328355at2"/>
<dbReference type="Pfam" id="PF10778">
    <property type="entry name" value="DehI"/>
    <property type="match status" value="1"/>
</dbReference>
<sequence>MLSAGRARVPRQGRCCGRRDQTATIQLTGLPKPTNLGAMTAPLPRSKPDPIPALHTVPEHRAGEAKRAIYDDTKQVLRVPWMGVVAMALTHYPQFWDTLWRGLRPMAQSAEFASAARRLRLVAESGVQEMQVPEITERLEDLGYGAREIRQIRDLVEVFGQGNPAYLLMATIARLLLEGHDLSNNRKVTPSRPTATPEAALILMEPHHADAMIQKVYADIRQTLGLPFVNTDYRALARWPSYFQLAWTGAKPLVGSVDHLATVEMVHAEAVDLALSLPNPGGLSAAGLRRAAAQDAPLEEVLAVVQLFQWLLPELVVNIACFRAQLLG</sequence>
<dbReference type="Proteomes" id="UP000231553">
    <property type="component" value="Unassembled WGS sequence"/>
</dbReference>
<protein>
    <recommendedName>
        <fullName evidence="3">(R)-2-haloacid dehalogenase</fullName>
    </recommendedName>
</protein>
<organism evidence="1 2">
    <name type="scientific">Pseudooceanicola lipolyticus</name>
    <dbReference type="NCBI Taxonomy" id="2029104"/>
    <lineage>
        <taxon>Bacteria</taxon>
        <taxon>Pseudomonadati</taxon>
        <taxon>Pseudomonadota</taxon>
        <taxon>Alphaproteobacteria</taxon>
        <taxon>Rhodobacterales</taxon>
        <taxon>Paracoccaceae</taxon>
        <taxon>Pseudooceanicola</taxon>
    </lineage>
</organism>
<dbReference type="InterPro" id="IPR019714">
    <property type="entry name" value="2-haloacid_dehalogenase_DehI"/>
</dbReference>